<evidence type="ECO:0000313" key="6">
    <source>
        <dbReference type="Proteomes" id="UP000027002"/>
    </source>
</evidence>
<keyword evidence="1" id="KW-0175">Coiled coil</keyword>
<reference evidence="7" key="2">
    <citation type="journal article" date="2016" name="Genome Announc.">
        <title>Genome sequence of Ustilaginoidea virens IPU010, a rice pathogenic fungus causing false smut.</title>
        <authorList>
            <person name="Kumagai T."/>
            <person name="Ishii T."/>
            <person name="Terai G."/>
            <person name="Umemura M."/>
            <person name="Machida M."/>
            <person name="Asai K."/>
        </authorList>
    </citation>
    <scope>NUCLEOTIDE SEQUENCE [LARGE SCALE GENOMIC DNA]</scope>
    <source>
        <strain evidence="7">IPU010</strain>
    </source>
</reference>
<evidence type="ECO:0000313" key="7">
    <source>
        <dbReference type="Proteomes" id="UP000054053"/>
    </source>
</evidence>
<sequence length="339" mass="36834">MAPKRIIKVSHQDEASFVLIQVSSKGSKPLDLKLVGTEGEAPYVCSLRHDRVASLRTKNCPVSETEWQNILRLIFEQQPQPDIQATATIQTESSLSITVRKQVQGITQRLGTITLNHDPGEAIELLDWCASSVDAAARSIQTAGDYAAKLQDLQASVDELKSQLEELIRAKQEDELELLQKFRSLLNEKKVKIREQQKIITELSVNAGAWAAPSVRGGSEEPPASDKAGGRKSKAPKRKAKAVESDDLEDDVAAVVKSEPEDSDAGHTTEETASAAGGDDDDDDDDDDEDENMGEPQEQAAPEPQLKKNQAAGPPPPRSLPFQSKKPAAVVNESSDDEL</sequence>
<feature type="compositionally biased region" description="Basic and acidic residues" evidence="2">
    <location>
        <begin position="258"/>
        <end position="270"/>
    </location>
</feature>
<dbReference type="GeneID" id="66068910"/>
<feature type="compositionally biased region" description="Basic residues" evidence="2">
    <location>
        <begin position="230"/>
        <end position="240"/>
    </location>
</feature>
<organism evidence="4 7">
    <name type="scientific">Ustilaginoidea virens</name>
    <name type="common">Rice false smut fungus</name>
    <name type="synonym">Villosiclava virens</name>
    <dbReference type="NCBI Taxonomy" id="1159556"/>
    <lineage>
        <taxon>Eukaryota</taxon>
        <taxon>Fungi</taxon>
        <taxon>Dikarya</taxon>
        <taxon>Ascomycota</taxon>
        <taxon>Pezizomycotina</taxon>
        <taxon>Sordariomycetes</taxon>
        <taxon>Hypocreomycetidae</taxon>
        <taxon>Hypocreales</taxon>
        <taxon>Clavicipitaceae</taxon>
        <taxon>Ustilaginoidea</taxon>
    </lineage>
</organism>
<dbReference type="Pfam" id="PF21924">
    <property type="entry name" value="XRCC4_CC"/>
    <property type="match status" value="1"/>
</dbReference>
<dbReference type="Gene3D" id="1.20.5.370">
    <property type="match status" value="1"/>
</dbReference>
<dbReference type="InterPro" id="IPR053962">
    <property type="entry name" value="XRCC4_CC"/>
</dbReference>
<evidence type="ECO:0000259" key="3">
    <source>
        <dbReference type="Pfam" id="PF21924"/>
    </source>
</evidence>
<reference evidence="5" key="3">
    <citation type="submission" date="2020-03" db="EMBL/GenBank/DDBJ databases">
        <title>A mixture of massive structural variations and highly conserved coding sequences in Ustilaginoidea virens genome.</title>
        <authorList>
            <person name="Zhang K."/>
            <person name="Zhao Z."/>
            <person name="Zhang Z."/>
            <person name="Li Y."/>
            <person name="Hsiang T."/>
            <person name="Sun W."/>
        </authorList>
    </citation>
    <scope>NUCLEOTIDE SEQUENCE</scope>
    <source>
        <strain evidence="5">UV-8b</strain>
    </source>
</reference>
<gene>
    <name evidence="5" type="ORF">UV8b_08133</name>
    <name evidence="4" type="ORF">UVI_02001010</name>
</gene>
<name>A0A063CAE1_USTVR</name>
<dbReference type="AlphaFoldDB" id="A0A063CAE1"/>
<evidence type="ECO:0000256" key="2">
    <source>
        <dbReference type="SAM" id="MobiDB-lite"/>
    </source>
</evidence>
<evidence type="ECO:0000313" key="4">
    <source>
        <dbReference type="EMBL" id="GAO14268.1"/>
    </source>
</evidence>
<dbReference type="PANTHER" id="PTHR42067:SF1">
    <property type="entry name" value="MITOTIC APPARATUS PROTEIN P62"/>
    <property type="match status" value="1"/>
</dbReference>
<dbReference type="OrthoDB" id="8064436at2759"/>
<dbReference type="KEGG" id="uvi:66068910"/>
<dbReference type="RefSeq" id="XP_043001565.1">
    <property type="nucleotide sequence ID" value="XM_043145630.1"/>
</dbReference>
<keyword evidence="6" id="KW-1185">Reference proteome</keyword>
<dbReference type="Proteomes" id="UP000054053">
    <property type="component" value="Unassembled WGS sequence"/>
</dbReference>
<dbReference type="PANTHER" id="PTHR42067">
    <property type="entry name" value="YALI0C15378P"/>
    <property type="match status" value="1"/>
</dbReference>
<feature type="region of interest" description="Disordered" evidence="2">
    <location>
        <begin position="212"/>
        <end position="339"/>
    </location>
</feature>
<dbReference type="STRING" id="1159556.A0A063CAE1"/>
<feature type="compositionally biased region" description="Acidic residues" evidence="2">
    <location>
        <begin position="278"/>
        <end position="293"/>
    </location>
</feature>
<protein>
    <recommendedName>
        <fullName evidence="3">XRCC4 coiled-coil domain-containing protein</fullName>
    </recommendedName>
</protein>
<dbReference type="EMBL" id="CP072759">
    <property type="protein sequence ID" value="QUC23892.1"/>
    <property type="molecule type" value="Genomic_DNA"/>
</dbReference>
<dbReference type="SUPFAM" id="SSF58022">
    <property type="entry name" value="XRCC4, C-terminal oligomerization domain"/>
    <property type="match status" value="1"/>
</dbReference>
<feature type="domain" description="XRCC4 coiled-coil" evidence="3">
    <location>
        <begin position="148"/>
        <end position="195"/>
    </location>
</feature>
<proteinExistence type="predicted"/>
<dbReference type="EMBL" id="BBTG02000001">
    <property type="protein sequence ID" value="GAO14268.1"/>
    <property type="molecule type" value="Genomic_DNA"/>
</dbReference>
<evidence type="ECO:0000313" key="5">
    <source>
        <dbReference type="EMBL" id="QUC23892.1"/>
    </source>
</evidence>
<evidence type="ECO:0000256" key="1">
    <source>
        <dbReference type="SAM" id="Coils"/>
    </source>
</evidence>
<accession>A0A063CAE1</accession>
<feature type="coiled-coil region" evidence="1">
    <location>
        <begin position="143"/>
        <end position="181"/>
    </location>
</feature>
<reference evidence="4" key="1">
    <citation type="journal article" date="2016" name="Genome Announc.">
        <title>Genome Sequence of Ustilaginoidea virens IPU010, a Rice Pathogenic Fungus Causing False Smut.</title>
        <authorList>
            <person name="Kumagai T."/>
            <person name="Ishii T."/>
            <person name="Terai G."/>
            <person name="Umemura M."/>
            <person name="Machida M."/>
            <person name="Asai K."/>
        </authorList>
    </citation>
    <scope>NUCLEOTIDE SEQUENCE [LARGE SCALE GENOMIC DNA]</scope>
    <source>
        <strain evidence="4">IPU010</strain>
    </source>
</reference>
<dbReference type="Proteomes" id="UP000027002">
    <property type="component" value="Chromosome 7"/>
</dbReference>
<dbReference type="HOGENOM" id="CLU_044616_0_0_1"/>
<dbReference type="InterPro" id="IPR014751">
    <property type="entry name" value="XRCC4-like_C"/>
</dbReference>